<keyword evidence="1" id="KW-0472">Membrane</keyword>
<proteinExistence type="predicted"/>
<keyword evidence="1" id="KW-0812">Transmembrane</keyword>
<reference evidence="2 3" key="1">
    <citation type="submission" date="2024-04" db="EMBL/GenBank/DDBJ databases">
        <title>Phyllosticta paracitricarpa is synonymous to the EU quarantine fungus P. citricarpa based on phylogenomic analyses.</title>
        <authorList>
            <consortium name="Lawrence Berkeley National Laboratory"/>
            <person name="Van Ingen-Buijs V.A."/>
            <person name="Van Westerhoven A.C."/>
            <person name="Haridas S."/>
            <person name="Skiadas P."/>
            <person name="Martin F."/>
            <person name="Groenewald J.Z."/>
            <person name="Crous P.W."/>
            <person name="Seidl M.F."/>
        </authorList>
    </citation>
    <scope>NUCLEOTIDE SEQUENCE [LARGE SCALE GENOMIC DNA]</scope>
    <source>
        <strain evidence="2 3">CBS 122670</strain>
    </source>
</reference>
<dbReference type="Proteomes" id="UP001365128">
    <property type="component" value="Unassembled WGS sequence"/>
</dbReference>
<evidence type="ECO:0000313" key="2">
    <source>
        <dbReference type="EMBL" id="KAK7535489.1"/>
    </source>
</evidence>
<organism evidence="2 3">
    <name type="scientific">Phyllosticta citricarpa</name>
    <dbReference type="NCBI Taxonomy" id="55181"/>
    <lineage>
        <taxon>Eukaryota</taxon>
        <taxon>Fungi</taxon>
        <taxon>Dikarya</taxon>
        <taxon>Ascomycota</taxon>
        <taxon>Pezizomycotina</taxon>
        <taxon>Dothideomycetes</taxon>
        <taxon>Dothideomycetes incertae sedis</taxon>
        <taxon>Botryosphaeriales</taxon>
        <taxon>Phyllostictaceae</taxon>
        <taxon>Phyllosticta</taxon>
    </lineage>
</organism>
<feature type="transmembrane region" description="Helical" evidence="1">
    <location>
        <begin position="71"/>
        <end position="92"/>
    </location>
</feature>
<evidence type="ECO:0000256" key="1">
    <source>
        <dbReference type="SAM" id="Phobius"/>
    </source>
</evidence>
<comment type="caution">
    <text evidence="2">The sequence shown here is derived from an EMBL/GenBank/DDBJ whole genome shotgun (WGS) entry which is preliminary data.</text>
</comment>
<sequence>MCAAVASASVFLSSRATYIHKGTIHSPRPASQSVSNGAAGWLGPCWRNGAHACVCTYRVLAVRLPGIFRSFLRLFVCLCIRFSLCCVVVFLYIGTCCTVLYCTVLYCTVLYLYVLSRLTCPALPCLALSLARLTQIPARSRSSAARPSVRQSIHLVCLNLDGCRRQAGQARACVRQAEVGAVWYIASRRPSMLAAGIPSHPIPSHPIPSHPASGQRLHTINTYMHTCVP</sequence>
<accession>A0ABR1LLB3</accession>
<gene>
    <name evidence="2" type="ORF">IWX46DRAFT_301299</name>
</gene>
<name>A0ABR1LLB3_9PEZI</name>
<evidence type="ECO:0000313" key="3">
    <source>
        <dbReference type="Proteomes" id="UP001365128"/>
    </source>
</evidence>
<keyword evidence="1" id="KW-1133">Transmembrane helix</keyword>
<dbReference type="EMBL" id="JBBPDW010000040">
    <property type="protein sequence ID" value="KAK7535489.1"/>
    <property type="molecule type" value="Genomic_DNA"/>
</dbReference>
<keyword evidence="3" id="KW-1185">Reference proteome</keyword>
<protein>
    <submittedName>
        <fullName evidence="2">Uncharacterized protein</fullName>
    </submittedName>
</protein>